<evidence type="ECO:0000313" key="4">
    <source>
        <dbReference type="EMBL" id="NBC72871.1"/>
    </source>
</evidence>
<organism evidence="4 5">
    <name type="scientific">Paenibacillus sacheonensis</name>
    <dbReference type="NCBI Taxonomy" id="742054"/>
    <lineage>
        <taxon>Bacteria</taxon>
        <taxon>Bacillati</taxon>
        <taxon>Bacillota</taxon>
        <taxon>Bacilli</taxon>
        <taxon>Bacillales</taxon>
        <taxon>Paenibacillaceae</taxon>
        <taxon>Paenibacillus</taxon>
    </lineage>
</organism>
<evidence type="ECO:0000256" key="1">
    <source>
        <dbReference type="SAM" id="MobiDB-lite"/>
    </source>
</evidence>
<sequence>MHTGISDLEFNEIFSVLLLQTGSLTTSLLYLAQLKRSLDVWKAFGNMEEAETMPDWQRPLHRFIVKRSRRFPALWFALMFPVQLVVQMILVLFGSGRMASCGRFWRRAASICRGCPRRRRKWWRETAIICAPSPLGDTAASSSRFGRESGMANPSR</sequence>
<reference evidence="4 5" key="1">
    <citation type="submission" date="2020-01" db="EMBL/GenBank/DDBJ databases">
        <title>Paenibacillus soybeanensis sp. nov. isolated from the nodules of soybean (Glycine max(L.) Merr).</title>
        <authorList>
            <person name="Wang H."/>
        </authorList>
    </citation>
    <scope>NUCLEOTIDE SEQUENCE [LARGE SCALE GENOMIC DNA]</scope>
    <source>
        <strain evidence="4 5">DSM 23054</strain>
    </source>
</reference>
<dbReference type="InterPro" id="IPR046510">
    <property type="entry name" value="DUF6688_N"/>
</dbReference>
<keyword evidence="2" id="KW-0812">Transmembrane</keyword>
<dbReference type="Proteomes" id="UP000558113">
    <property type="component" value="Unassembled WGS sequence"/>
</dbReference>
<keyword evidence="2" id="KW-1133">Transmembrane helix</keyword>
<proteinExistence type="predicted"/>
<gene>
    <name evidence="4" type="ORF">GT003_28145</name>
</gene>
<feature type="region of interest" description="Disordered" evidence="1">
    <location>
        <begin position="137"/>
        <end position="156"/>
    </location>
</feature>
<keyword evidence="2" id="KW-0472">Membrane</keyword>
<dbReference type="AlphaFoldDB" id="A0A7X5C1N4"/>
<comment type="caution">
    <text evidence="4">The sequence shown here is derived from an EMBL/GenBank/DDBJ whole genome shotgun (WGS) entry which is preliminary data.</text>
</comment>
<feature type="transmembrane region" description="Helical" evidence="2">
    <location>
        <begin position="71"/>
        <end position="93"/>
    </location>
</feature>
<name>A0A7X5C1N4_9BACL</name>
<feature type="domain" description="DUF6688" evidence="3">
    <location>
        <begin position="13"/>
        <end position="94"/>
    </location>
</feature>
<evidence type="ECO:0000259" key="3">
    <source>
        <dbReference type="Pfam" id="PF20394"/>
    </source>
</evidence>
<dbReference type="EMBL" id="JAAAMU010000023">
    <property type="protein sequence ID" value="NBC72871.1"/>
    <property type="molecule type" value="Genomic_DNA"/>
</dbReference>
<keyword evidence="5" id="KW-1185">Reference proteome</keyword>
<feature type="transmembrane region" description="Helical" evidence="2">
    <location>
        <begin position="13"/>
        <end position="32"/>
    </location>
</feature>
<protein>
    <recommendedName>
        <fullName evidence="3">DUF6688 domain-containing protein</fullName>
    </recommendedName>
</protein>
<evidence type="ECO:0000313" key="5">
    <source>
        <dbReference type="Proteomes" id="UP000558113"/>
    </source>
</evidence>
<evidence type="ECO:0000256" key="2">
    <source>
        <dbReference type="SAM" id="Phobius"/>
    </source>
</evidence>
<dbReference type="Pfam" id="PF20394">
    <property type="entry name" value="DUF6688"/>
    <property type="match status" value="1"/>
</dbReference>
<accession>A0A7X5C1N4</accession>